<dbReference type="PRINTS" id="PR00146">
    <property type="entry name" value="DHPICSNTHASE"/>
</dbReference>
<reference evidence="4 5" key="2">
    <citation type="journal article" date="2000" name="Proc. Natl. Acad. Sci. U.S.A.">
        <title>Archaeal adaptation to higher temperatures revealed by genomic sequence of Thermoplasma volcanium.</title>
        <authorList>
            <person name="Kawashima T."/>
            <person name="Amano N."/>
            <person name="Koike H."/>
            <person name="Makino S."/>
            <person name="Higuchi S."/>
            <person name="Kawashima-Ohya Y."/>
            <person name="Watanabe K."/>
            <person name="Yamazaki M."/>
            <person name="Kanehori K."/>
            <person name="Kawamoto T."/>
            <person name="Nunoshiba T."/>
            <person name="Yamamoto Y."/>
            <person name="Aramaki H."/>
            <person name="Makino K."/>
            <person name="Suzuki M."/>
        </authorList>
    </citation>
    <scope>NUCLEOTIDE SEQUENCE [LARGE SCALE GENOMIC DNA]</scope>
    <source>
        <strain evidence="5">ATCC 51530 / DSM 4299 / JCM 9571 / NBRC 15438 / GSS1</strain>
    </source>
</reference>
<protein>
    <submittedName>
        <fullName evidence="4">Dihydrodipicolinate synthase</fullName>
    </submittedName>
</protein>
<accession>Q97AZ1</accession>
<feature type="active site" description="Schiff-base intermediate with substrate" evidence="2">
    <location>
        <position position="156"/>
    </location>
</feature>
<dbReference type="STRING" id="273116.gene:9381456"/>
<dbReference type="RefSeq" id="WP_010916927.1">
    <property type="nucleotide sequence ID" value="NC_002689.2"/>
</dbReference>
<organism evidence="4 5">
    <name type="scientific">Thermoplasma volcanium (strain ATCC 51530 / DSM 4299 / JCM 9571 / NBRC 15438 / GSS1)</name>
    <dbReference type="NCBI Taxonomy" id="273116"/>
    <lineage>
        <taxon>Archaea</taxon>
        <taxon>Methanobacteriati</taxon>
        <taxon>Thermoplasmatota</taxon>
        <taxon>Thermoplasmata</taxon>
        <taxon>Thermoplasmatales</taxon>
        <taxon>Thermoplasmataceae</taxon>
        <taxon>Thermoplasma</taxon>
    </lineage>
</organism>
<keyword evidence="5" id="KW-1185">Reference proteome</keyword>
<feature type="binding site" evidence="3">
    <location>
        <position position="43"/>
    </location>
    <ligand>
        <name>pyruvate</name>
        <dbReference type="ChEBI" id="CHEBI:15361"/>
    </ligand>
</feature>
<dbReference type="HOGENOM" id="CLU_049343_5_1_2"/>
<dbReference type="eggNOG" id="arCOG04172">
    <property type="taxonomic scope" value="Archaea"/>
</dbReference>
<feature type="active site" description="Proton donor/acceptor" evidence="2">
    <location>
        <position position="127"/>
    </location>
</feature>
<sequence length="288" mass="32148">MKLKIVPVVTPFKEGKIDGEKFIHHCMSLLSVGVNYVFISGTTGLGPSLSINERMDLIKLSSNFADKAIMQVGSMNLEDSIKLARMAKENGIYGISALPPYYFGGIPEEWLIKYYVEISKIIPTFIYNYPKFTGYDINSSLAIKINKAGGNIIGVKDTIADISHMLSYRDLGNDFIILSGPSNSIYEALRSGVDGSVAAAGNFMPKTFIELADKFEAEASFKLQKYINSVLSIANEYGSWSAYYSLIKILRRYSAGDSRAPFYPLNALDEEKLRHDVFFVLPEEQRHQ</sequence>
<dbReference type="Gene3D" id="3.20.20.70">
    <property type="entry name" value="Aldolase class I"/>
    <property type="match status" value="1"/>
</dbReference>
<dbReference type="AlphaFoldDB" id="Q97AZ1"/>
<dbReference type="GeneID" id="1441775"/>
<dbReference type="OrthoDB" id="350860at2157"/>
<name>Q97AZ1_THEVO</name>
<dbReference type="CDD" id="cd00953">
    <property type="entry name" value="KDG_aldolase"/>
    <property type="match status" value="1"/>
</dbReference>
<evidence type="ECO:0000256" key="3">
    <source>
        <dbReference type="PIRSR" id="PIRSR001365-2"/>
    </source>
</evidence>
<feature type="binding site" evidence="3">
    <location>
        <position position="197"/>
    </location>
    <ligand>
        <name>pyruvate</name>
        <dbReference type="ChEBI" id="CHEBI:15361"/>
    </ligand>
</feature>
<dbReference type="SMART" id="SM01130">
    <property type="entry name" value="DHDPS"/>
    <property type="match status" value="1"/>
</dbReference>
<dbReference type="PANTHER" id="PTHR12128">
    <property type="entry name" value="DIHYDRODIPICOLINATE SYNTHASE"/>
    <property type="match status" value="1"/>
</dbReference>
<gene>
    <name evidence="4" type="ORF">TVG0663048</name>
</gene>
<evidence type="ECO:0000313" key="5">
    <source>
        <dbReference type="Proteomes" id="UP000001017"/>
    </source>
</evidence>
<dbReference type="PIRSF" id="PIRSF001365">
    <property type="entry name" value="DHDPS"/>
    <property type="match status" value="1"/>
</dbReference>
<dbReference type="GO" id="GO:0008675">
    <property type="term" value="F:2-dehydro-3-deoxy-phosphogluconate aldolase activity"/>
    <property type="evidence" value="ECO:0007669"/>
    <property type="project" value="UniProtKB-ARBA"/>
</dbReference>
<evidence type="ECO:0000313" key="4">
    <source>
        <dbReference type="EMBL" id="BAB59810.1"/>
    </source>
</evidence>
<dbReference type="PaxDb" id="273116-14324884"/>
<dbReference type="PhylomeDB" id="Q97AZ1"/>
<evidence type="ECO:0000256" key="1">
    <source>
        <dbReference type="ARBA" id="ARBA00023239"/>
    </source>
</evidence>
<dbReference type="InterPro" id="IPR002220">
    <property type="entry name" value="DapA-like"/>
</dbReference>
<dbReference type="KEGG" id="tvo:TVG0663048"/>
<dbReference type="PANTHER" id="PTHR12128:SF66">
    <property type="entry name" value="4-HYDROXY-2-OXOGLUTARATE ALDOLASE, MITOCHONDRIAL"/>
    <property type="match status" value="1"/>
</dbReference>
<reference evidence="4 5" key="1">
    <citation type="journal article" date="1999" name="Proc. Jpn. Acad.">
        <title>Determination of the complete genomic DNA sequence of Thermoplasma volvanium GSS1.</title>
        <authorList>
            <person name="Kawashima T."/>
            <person name="Yamamoto Y."/>
            <person name="Aramaki H."/>
            <person name="Nunoshiba T."/>
            <person name="Kawamoto T."/>
            <person name="Watanabe K."/>
            <person name="Yamazaki M."/>
            <person name="Kanehori K."/>
            <person name="Amano N."/>
            <person name="Ohya Y."/>
            <person name="Makino K."/>
            <person name="Suzuki M."/>
        </authorList>
    </citation>
    <scope>NUCLEOTIDE SEQUENCE [LARGE SCALE GENOMIC DNA]</scope>
    <source>
        <strain evidence="5">ATCC 51530 / DSM 4299 / JCM 9571 / NBRC 15438 / GSS1</strain>
    </source>
</reference>
<dbReference type="Pfam" id="PF00701">
    <property type="entry name" value="DHDPS"/>
    <property type="match status" value="1"/>
</dbReference>
<dbReference type="Proteomes" id="UP000001017">
    <property type="component" value="Chromosome"/>
</dbReference>
<dbReference type="GO" id="GO:0008840">
    <property type="term" value="F:4-hydroxy-tetrahydrodipicolinate synthase activity"/>
    <property type="evidence" value="ECO:0007669"/>
    <property type="project" value="TreeGrafter"/>
</dbReference>
<dbReference type="EMBL" id="BA000011">
    <property type="protein sequence ID" value="BAB59810.1"/>
    <property type="molecule type" value="Genomic_DNA"/>
</dbReference>
<proteinExistence type="predicted"/>
<dbReference type="SUPFAM" id="SSF51569">
    <property type="entry name" value="Aldolase"/>
    <property type="match status" value="1"/>
</dbReference>
<dbReference type="InterPro" id="IPR013785">
    <property type="entry name" value="Aldolase_TIM"/>
</dbReference>
<evidence type="ECO:0000256" key="2">
    <source>
        <dbReference type="PIRSR" id="PIRSR001365-1"/>
    </source>
</evidence>
<keyword evidence="1" id="KW-0456">Lyase</keyword>